<name>A0ABT3TVP9_9ACTN</name>
<reference evidence="1" key="1">
    <citation type="submission" date="2022-10" db="EMBL/GenBank/DDBJ databases">
        <title>Streptomyces beihaiensis sp. nov., a chitin degrading actinobacterium, isolated from shrimp pond soil.</title>
        <authorList>
            <person name="Xie J."/>
            <person name="Shen N."/>
        </authorList>
    </citation>
    <scope>NUCLEOTIDE SEQUENCE</scope>
    <source>
        <strain evidence="1">GXMU-J5</strain>
    </source>
</reference>
<proteinExistence type="predicted"/>
<dbReference type="Gene3D" id="3.20.20.70">
    <property type="entry name" value="Aldolase class I"/>
    <property type="match status" value="1"/>
</dbReference>
<keyword evidence="2" id="KW-1185">Reference proteome</keyword>
<accession>A0ABT3TVP9</accession>
<dbReference type="Proteomes" id="UP001163064">
    <property type="component" value="Unassembled WGS sequence"/>
</dbReference>
<evidence type="ECO:0000313" key="2">
    <source>
        <dbReference type="Proteomes" id="UP001163064"/>
    </source>
</evidence>
<sequence>MSTFAPTPTRTTGPLRKATEAGVALWLDCRHTPASGHVAQARAAVDERTCGVLGGAPEGRSPRPGGIPAGLAVTAVATDGTAVVGPVRSVVGYRRIMDVLLADLEALVASGGPLPVSPTVIEYSLSDVDAAVDACLDLAGSWEAKAMRGLAGVAGAHLLYGALRRDLGSARWARLIAAGAQVPYLLWSCGPAVTADRGARLAEKCLFPGTGVALSPAALAEFGERGVVTGPTALDLDEAVRVAKALGWFDVNLNSLSTAGV</sequence>
<dbReference type="EMBL" id="JAPHNL010000157">
    <property type="protein sequence ID" value="MCX3061094.1"/>
    <property type="molecule type" value="Genomic_DNA"/>
</dbReference>
<evidence type="ECO:0000313" key="1">
    <source>
        <dbReference type="EMBL" id="MCX3061094.1"/>
    </source>
</evidence>
<protein>
    <submittedName>
        <fullName evidence="1">Uncharacterized protein</fullName>
    </submittedName>
</protein>
<comment type="caution">
    <text evidence="1">The sequence shown here is derived from an EMBL/GenBank/DDBJ whole genome shotgun (WGS) entry which is preliminary data.</text>
</comment>
<dbReference type="InterPro" id="IPR013785">
    <property type="entry name" value="Aldolase_TIM"/>
</dbReference>
<organism evidence="1 2">
    <name type="scientific">Streptomyces beihaiensis</name>
    <dbReference type="NCBI Taxonomy" id="2984495"/>
    <lineage>
        <taxon>Bacteria</taxon>
        <taxon>Bacillati</taxon>
        <taxon>Actinomycetota</taxon>
        <taxon>Actinomycetes</taxon>
        <taxon>Kitasatosporales</taxon>
        <taxon>Streptomycetaceae</taxon>
        <taxon>Streptomyces</taxon>
    </lineage>
</organism>
<gene>
    <name evidence="1" type="ORF">OFY01_15265</name>
</gene>
<dbReference type="RefSeq" id="WP_266600173.1">
    <property type="nucleotide sequence ID" value="NZ_JAPHNL010000157.1"/>
</dbReference>